<accession>A0A0P7B6D4</accession>
<evidence type="ECO:0000313" key="10">
    <source>
        <dbReference type="EMBL" id="KPM36021.1"/>
    </source>
</evidence>
<evidence type="ECO:0000259" key="9">
    <source>
        <dbReference type="Pfam" id="PF24476"/>
    </source>
</evidence>
<dbReference type="GO" id="GO:0004252">
    <property type="term" value="F:serine-type endopeptidase activity"/>
    <property type="evidence" value="ECO:0007669"/>
    <property type="project" value="UniProtKB-UniRule"/>
</dbReference>
<dbReference type="Gene3D" id="3.40.50.200">
    <property type="entry name" value="Peptidase S8/S53 domain"/>
    <property type="match status" value="1"/>
</dbReference>
<evidence type="ECO:0000313" key="11">
    <source>
        <dbReference type="Proteomes" id="UP000050424"/>
    </source>
</evidence>
<keyword evidence="4 5" id="KW-0720">Serine protease</keyword>
<dbReference type="PROSITE" id="PS51892">
    <property type="entry name" value="SUBTILASE"/>
    <property type="match status" value="1"/>
</dbReference>
<dbReference type="Pfam" id="PF00082">
    <property type="entry name" value="Peptidase_S8"/>
    <property type="match status" value="1"/>
</dbReference>
<dbReference type="OrthoDB" id="206201at2759"/>
<dbReference type="EMBL" id="LKCW01000221">
    <property type="protein sequence ID" value="KPM36021.1"/>
    <property type="molecule type" value="Genomic_DNA"/>
</dbReference>
<dbReference type="PANTHER" id="PTHR43399">
    <property type="entry name" value="SUBTILISIN-RELATED"/>
    <property type="match status" value="1"/>
</dbReference>
<dbReference type="InterPro" id="IPR023827">
    <property type="entry name" value="Peptidase_S8_Asp-AS"/>
</dbReference>
<comment type="caution">
    <text evidence="10">The sequence shown here is derived from an EMBL/GenBank/DDBJ whole genome shotgun (WGS) entry which is preliminary data.</text>
</comment>
<dbReference type="InterPro" id="IPR056002">
    <property type="entry name" value="DUF7580"/>
</dbReference>
<feature type="compositionally biased region" description="Basic and acidic residues" evidence="7">
    <location>
        <begin position="532"/>
        <end position="546"/>
    </location>
</feature>
<dbReference type="InterPro" id="IPR051048">
    <property type="entry name" value="Peptidase_S8/S53_subtilisin"/>
</dbReference>
<feature type="domain" description="DUF7580" evidence="9">
    <location>
        <begin position="193"/>
        <end position="498"/>
    </location>
</feature>
<keyword evidence="11" id="KW-1185">Reference proteome</keyword>
<evidence type="ECO:0000256" key="3">
    <source>
        <dbReference type="ARBA" id="ARBA00022801"/>
    </source>
</evidence>
<comment type="similarity">
    <text evidence="1 5 6">Belongs to the peptidase S8 family.</text>
</comment>
<feature type="active site" description="Charge relay system" evidence="5">
    <location>
        <position position="822"/>
    </location>
</feature>
<dbReference type="STRING" id="78410.A0A0P7B6D4"/>
<name>A0A0P7B6D4_9HYPO</name>
<evidence type="ECO:0000256" key="6">
    <source>
        <dbReference type="RuleBase" id="RU003355"/>
    </source>
</evidence>
<feature type="region of interest" description="Disordered" evidence="7">
    <location>
        <begin position="515"/>
        <end position="554"/>
    </location>
</feature>
<dbReference type="CDD" id="cd00306">
    <property type="entry name" value="Peptidases_S8_S53"/>
    <property type="match status" value="1"/>
</dbReference>
<evidence type="ECO:0000256" key="2">
    <source>
        <dbReference type="ARBA" id="ARBA00022670"/>
    </source>
</evidence>
<dbReference type="AlphaFoldDB" id="A0A0P7B6D4"/>
<evidence type="ECO:0000256" key="7">
    <source>
        <dbReference type="SAM" id="MobiDB-lite"/>
    </source>
</evidence>
<dbReference type="GO" id="GO:0006508">
    <property type="term" value="P:proteolysis"/>
    <property type="evidence" value="ECO:0007669"/>
    <property type="project" value="UniProtKB-KW"/>
</dbReference>
<dbReference type="Pfam" id="PF24476">
    <property type="entry name" value="DUF7580"/>
    <property type="match status" value="1"/>
</dbReference>
<dbReference type="InterPro" id="IPR015500">
    <property type="entry name" value="Peptidase_S8_subtilisin-rel"/>
</dbReference>
<protein>
    <submittedName>
        <fullName evidence="10">Uncharacterized protein</fullName>
    </submittedName>
</protein>
<reference evidence="10 11" key="1">
    <citation type="submission" date="2015-09" db="EMBL/GenBank/DDBJ databases">
        <title>Draft genome of a European isolate of the apple canker pathogen Neonectria ditissima.</title>
        <authorList>
            <person name="Gomez-Cortecero A."/>
            <person name="Harrison R.J."/>
            <person name="Armitage A.D."/>
        </authorList>
    </citation>
    <scope>NUCLEOTIDE SEQUENCE [LARGE SCALE GENOMIC DNA]</scope>
    <source>
        <strain evidence="10 11">R09/05</strain>
    </source>
</reference>
<evidence type="ECO:0000256" key="5">
    <source>
        <dbReference type="PROSITE-ProRule" id="PRU01240"/>
    </source>
</evidence>
<keyword evidence="2 5" id="KW-0645">Protease</keyword>
<feature type="active site" description="Charge relay system" evidence="5">
    <location>
        <position position="632"/>
    </location>
</feature>
<dbReference type="PRINTS" id="PR00723">
    <property type="entry name" value="SUBTILISIN"/>
</dbReference>
<dbReference type="SUPFAM" id="SSF52743">
    <property type="entry name" value="Subtilisin-like"/>
    <property type="match status" value="1"/>
</dbReference>
<dbReference type="InterPro" id="IPR000209">
    <property type="entry name" value="Peptidase_S8/S53_dom"/>
</dbReference>
<evidence type="ECO:0000259" key="8">
    <source>
        <dbReference type="Pfam" id="PF00082"/>
    </source>
</evidence>
<evidence type="ECO:0000256" key="1">
    <source>
        <dbReference type="ARBA" id="ARBA00011073"/>
    </source>
</evidence>
<keyword evidence="3 5" id="KW-0378">Hydrolase</keyword>
<dbReference type="InterPro" id="IPR036852">
    <property type="entry name" value="Peptidase_S8/S53_dom_sf"/>
</dbReference>
<gene>
    <name evidence="10" type="ORF">AK830_g10541</name>
</gene>
<feature type="domain" description="Peptidase S8/S53" evidence="8">
    <location>
        <begin position="623"/>
        <end position="840"/>
    </location>
</feature>
<dbReference type="PANTHER" id="PTHR43399:SF4">
    <property type="entry name" value="CELL WALL-ASSOCIATED PROTEASE"/>
    <property type="match status" value="1"/>
</dbReference>
<evidence type="ECO:0000256" key="4">
    <source>
        <dbReference type="ARBA" id="ARBA00022825"/>
    </source>
</evidence>
<sequence>MSLVSVFGSAHQGNGMSASLQRRLRLLQAVLPTLTGAAAQKYYSTKKFGSVRAFWTGFLSPCLIMESSGWLFYKLDNQHDELVTNLLDCLQKLVNMDKSAITEASITFSSSPNSGFFKTLRKMINESSSEIEEFPTEHWELVKPANKQDCTILLELLAELAQATQDSGKQPPPEESLAVTSRAKASIAPLILNLFSTISDYCRCKCVLPHKAMLLLFTHRCLPKNDDPFCFTIFLSRAKLEQGKPWQEAGVSIKDRTPKADVRIVFPKMGLCPKGHPLARGSDLCKTIHNTTASRLNLNIDGDLLFQQSESPSQAMGLDEAESISLRDGLFSNETELDIKSKVCLAVVLSYSLLDFCWEPWFPRGWTKRGISLLQHSRKMLLRPTLITHMSPRPKNPETIKVSSDLKLLIHAILLMEIFKQDSLPFEEEFKRIDINDLRSKVQREFDIMKWDVSEGFRQSVAACLDGFQYGALDNADDTEESFAAHFCKSVINPLERDFISLWGDKDPDQVLSELSLPSIKSKRRSPPPTKPKPDHLKQTRQERPPRPSKLKPCMPGSLDYVVHDPIAPTGGRLKLKLFDVENKPDHRSVQGASRWFDRFDEACANRAQISQQDGGKKFQIKGKGIKIAVLDTGIDLNNAWISSKAGRVKCWPSEDSCKDTDGHGTHVAYLLLRLAPLVQLHIAKVSKSQMLQDAADVEEIAKSIEHFSSPDGELVDIINLSFGFPLYHETLRPILLALRKARDNGVLLFAAAGNEGGNYDVSWPAKLPDVICVNAADSYGNMADFAQTDAPRRRIYTLGEGVPSCELDAKGEDAIHRSGTSFATPIAVGIAAIVLGFTDNTEDLDVPADFESLKPRLRTRSGMESVLCKVCVLQGTEKRAGSAYIAPWFFLKIEELSRVGIIMNELRSCPE</sequence>
<dbReference type="PROSITE" id="PS00136">
    <property type="entry name" value="SUBTILASE_ASP"/>
    <property type="match status" value="1"/>
</dbReference>
<proteinExistence type="inferred from homology"/>
<organism evidence="10 11">
    <name type="scientific">Neonectria ditissima</name>
    <dbReference type="NCBI Taxonomy" id="78410"/>
    <lineage>
        <taxon>Eukaryota</taxon>
        <taxon>Fungi</taxon>
        <taxon>Dikarya</taxon>
        <taxon>Ascomycota</taxon>
        <taxon>Pezizomycotina</taxon>
        <taxon>Sordariomycetes</taxon>
        <taxon>Hypocreomycetidae</taxon>
        <taxon>Hypocreales</taxon>
        <taxon>Nectriaceae</taxon>
        <taxon>Neonectria</taxon>
    </lineage>
</organism>
<dbReference type="InterPro" id="IPR023828">
    <property type="entry name" value="Peptidase_S8_Ser-AS"/>
</dbReference>
<feature type="active site" description="Charge relay system" evidence="5">
    <location>
        <position position="664"/>
    </location>
</feature>
<dbReference type="Proteomes" id="UP000050424">
    <property type="component" value="Unassembled WGS sequence"/>
</dbReference>
<dbReference type="PROSITE" id="PS00138">
    <property type="entry name" value="SUBTILASE_SER"/>
    <property type="match status" value="1"/>
</dbReference>